<protein>
    <submittedName>
        <fullName evidence="2">Putative secreted protein</fullName>
    </submittedName>
</protein>
<feature type="compositionally biased region" description="Basic and acidic residues" evidence="1">
    <location>
        <begin position="35"/>
        <end position="66"/>
    </location>
</feature>
<evidence type="ECO:0000256" key="1">
    <source>
        <dbReference type="SAM" id="MobiDB-lite"/>
    </source>
</evidence>
<organism evidence="2">
    <name type="scientific">Anopheles marajoara</name>
    <dbReference type="NCBI Taxonomy" id="58244"/>
    <lineage>
        <taxon>Eukaryota</taxon>
        <taxon>Metazoa</taxon>
        <taxon>Ecdysozoa</taxon>
        <taxon>Arthropoda</taxon>
        <taxon>Hexapoda</taxon>
        <taxon>Insecta</taxon>
        <taxon>Pterygota</taxon>
        <taxon>Neoptera</taxon>
        <taxon>Endopterygota</taxon>
        <taxon>Diptera</taxon>
        <taxon>Nematocera</taxon>
        <taxon>Culicoidea</taxon>
        <taxon>Culicidae</taxon>
        <taxon>Anophelinae</taxon>
        <taxon>Anopheles</taxon>
    </lineage>
</organism>
<evidence type="ECO:0000313" key="2">
    <source>
        <dbReference type="EMBL" id="MBW60839.1"/>
    </source>
</evidence>
<dbReference type="EMBL" id="GGFJ01011698">
    <property type="protein sequence ID" value="MBW60839.1"/>
    <property type="molecule type" value="Transcribed_RNA"/>
</dbReference>
<sequence length="154" mass="17098">MLFVFCLPTLASATTSSSVAPTESTIRQSSSMCRFHPEETPGEDRNFRVSRRGGESRRSPSEEDTGLDLRESIINLTFPPLATVGVCNIMMPLNNETPGTGRWGIRHRRLDWAGLGGVHRFPSLLFSGRLELRRLPLAPFCESAASYHHLLTIS</sequence>
<reference evidence="2" key="1">
    <citation type="submission" date="2018-01" db="EMBL/GenBank/DDBJ databases">
        <title>An insight into the sialome of Amazonian anophelines.</title>
        <authorList>
            <person name="Ribeiro J.M."/>
            <person name="Scarpassa V."/>
            <person name="Calvo E."/>
        </authorList>
    </citation>
    <scope>NUCLEOTIDE SEQUENCE</scope>
    <source>
        <tissue evidence="2">Salivary glands</tissue>
    </source>
</reference>
<feature type="region of interest" description="Disordered" evidence="1">
    <location>
        <begin position="21"/>
        <end position="66"/>
    </location>
</feature>
<name>A0A2M4C6F4_9DIPT</name>
<accession>A0A2M4C6F4</accession>
<dbReference type="AlphaFoldDB" id="A0A2M4C6F4"/>
<proteinExistence type="predicted"/>